<reference evidence="2 3" key="1">
    <citation type="journal article" date="2014" name="Mol. Plant">
        <title>Chromosome Scale Genome Assembly and Transcriptome Profiling of Nannochloropsis gaditana in Nitrogen Depletion.</title>
        <authorList>
            <person name="Corteggiani Carpinelli E."/>
            <person name="Telatin A."/>
            <person name="Vitulo N."/>
            <person name="Forcato C."/>
            <person name="D'Angelo M."/>
            <person name="Schiavon R."/>
            <person name="Vezzi A."/>
            <person name="Giacometti G.M."/>
            <person name="Morosinotto T."/>
            <person name="Valle G."/>
        </authorList>
    </citation>
    <scope>NUCLEOTIDE SEQUENCE [LARGE SCALE GENOMIC DNA]</scope>
    <source>
        <strain evidence="2 3">B-31</strain>
    </source>
</reference>
<protein>
    <submittedName>
        <fullName evidence="2">Uncharacterized protein</fullName>
    </submittedName>
</protein>
<comment type="caution">
    <text evidence="2">The sequence shown here is derived from an EMBL/GenBank/DDBJ whole genome shotgun (WGS) entry which is preliminary data.</text>
</comment>
<evidence type="ECO:0000313" key="2">
    <source>
        <dbReference type="EMBL" id="EWM28026.1"/>
    </source>
</evidence>
<sequence>MCTSLRSDMAFRCALCSRRNAETDILIRSKCQKSIIGAGSRQQGMLRRGLRQQGGHLAFYCQISKDFRRSETQHDVGDKRYKALYTTVAASAGLDDMRRRVGGFPKQEEKALNWPLGRNKEMGRRKFTSLPSPETASKGDGKRMPDESAEEGEKHPPDSSPPLFLCPAQRFFRLLAAASLTQVTFWTSYAFLPSELSGSMSYWGIVGSGAFVLIARHFAMVCCDCSPLRIFPRPIISFDTFLQHYVWEMDQISPVAFRIATHTFWGNKGPDRIVQIGTSQCQHTSRYIAAKIKGDSFYYLLDIKEGKFGSENAKEQIIRMFQGLRTDAQGQHLVRGVDGDNEDSAEQSDIARRKSGGRRWKGGWKGKA</sequence>
<evidence type="ECO:0000256" key="1">
    <source>
        <dbReference type="SAM" id="MobiDB-lite"/>
    </source>
</evidence>
<feature type="compositionally biased region" description="Basic residues" evidence="1">
    <location>
        <begin position="353"/>
        <end position="368"/>
    </location>
</feature>
<dbReference type="AlphaFoldDB" id="W7U5G3"/>
<accession>W7U5G3</accession>
<organism evidence="2 3">
    <name type="scientific">Nannochloropsis gaditana</name>
    <dbReference type="NCBI Taxonomy" id="72520"/>
    <lineage>
        <taxon>Eukaryota</taxon>
        <taxon>Sar</taxon>
        <taxon>Stramenopiles</taxon>
        <taxon>Ochrophyta</taxon>
        <taxon>Eustigmatophyceae</taxon>
        <taxon>Eustigmatales</taxon>
        <taxon>Monodopsidaceae</taxon>
        <taxon>Nannochloropsis</taxon>
    </lineage>
</organism>
<feature type="region of interest" description="Disordered" evidence="1">
    <location>
        <begin position="336"/>
        <end position="368"/>
    </location>
</feature>
<dbReference type="OrthoDB" id="10378160at2759"/>
<proteinExistence type="predicted"/>
<feature type="compositionally biased region" description="Basic and acidic residues" evidence="1">
    <location>
        <begin position="137"/>
        <end position="157"/>
    </location>
</feature>
<evidence type="ECO:0000313" key="3">
    <source>
        <dbReference type="Proteomes" id="UP000019335"/>
    </source>
</evidence>
<dbReference type="Proteomes" id="UP000019335">
    <property type="component" value="Chromosome 5"/>
</dbReference>
<keyword evidence="3" id="KW-1185">Reference proteome</keyword>
<gene>
    <name evidence="2" type="ORF">Naga_100008g46</name>
</gene>
<name>W7U5G3_9STRA</name>
<dbReference type="EMBL" id="AZIL01000356">
    <property type="protein sequence ID" value="EWM28026.1"/>
    <property type="molecule type" value="Genomic_DNA"/>
</dbReference>
<feature type="region of interest" description="Disordered" evidence="1">
    <location>
        <begin position="123"/>
        <end position="161"/>
    </location>
</feature>